<feature type="compositionally biased region" description="Polar residues" evidence="1">
    <location>
        <begin position="610"/>
        <end position="630"/>
    </location>
</feature>
<dbReference type="Proteomes" id="UP001497744">
    <property type="component" value="Unassembled WGS sequence"/>
</dbReference>
<dbReference type="Gene3D" id="3.30.200.20">
    <property type="entry name" value="Phosphorylase Kinase, domain 1"/>
    <property type="match status" value="1"/>
</dbReference>
<keyword evidence="2" id="KW-0808">Transferase</keyword>
<keyword evidence="3" id="KW-1185">Reference proteome</keyword>
<gene>
    <name evidence="2" type="ORF">BcabD6B2_25150</name>
</gene>
<feature type="compositionally biased region" description="Polar residues" evidence="1">
    <location>
        <begin position="560"/>
        <end position="601"/>
    </location>
</feature>
<dbReference type="GO" id="GO:0016301">
    <property type="term" value="F:kinase activity"/>
    <property type="evidence" value="ECO:0007669"/>
    <property type="project" value="UniProtKB-KW"/>
</dbReference>
<name>A0AAV4LTJ8_BABCB</name>
<organism evidence="2 3">
    <name type="scientific">Babesia caballi</name>
    <dbReference type="NCBI Taxonomy" id="5871"/>
    <lineage>
        <taxon>Eukaryota</taxon>
        <taxon>Sar</taxon>
        <taxon>Alveolata</taxon>
        <taxon>Apicomplexa</taxon>
        <taxon>Aconoidasida</taxon>
        <taxon>Piroplasmida</taxon>
        <taxon>Babesiidae</taxon>
        <taxon>Babesia</taxon>
    </lineage>
</organism>
<keyword evidence="2" id="KW-0418">Kinase</keyword>
<dbReference type="RefSeq" id="XP_067715149.1">
    <property type="nucleotide sequence ID" value="XM_067859048.1"/>
</dbReference>
<evidence type="ECO:0000313" key="2">
    <source>
        <dbReference type="EMBL" id="GIX63080.1"/>
    </source>
</evidence>
<proteinExistence type="predicted"/>
<accession>A0AAV4LTJ8</accession>
<dbReference type="AlphaFoldDB" id="A0AAV4LTJ8"/>
<reference evidence="2 3" key="1">
    <citation type="submission" date="2021-06" db="EMBL/GenBank/DDBJ databases">
        <title>Genome sequence of Babesia caballi.</title>
        <authorList>
            <person name="Yamagishi J."/>
            <person name="Kidaka T."/>
            <person name="Ochi A."/>
        </authorList>
    </citation>
    <scope>NUCLEOTIDE SEQUENCE [LARGE SCALE GENOMIC DNA]</scope>
    <source>
        <strain evidence="2">USDA-D6B2</strain>
    </source>
</reference>
<dbReference type="SUPFAM" id="SSF48371">
    <property type="entry name" value="ARM repeat"/>
    <property type="match status" value="1"/>
</dbReference>
<comment type="caution">
    <text evidence="2">The sequence shown here is derived from an EMBL/GenBank/DDBJ whole genome shotgun (WGS) entry which is preliminary data.</text>
</comment>
<evidence type="ECO:0000256" key="1">
    <source>
        <dbReference type="SAM" id="MobiDB-lite"/>
    </source>
</evidence>
<protein>
    <submittedName>
        <fullName evidence="2">Protein kinase, putative</fullName>
    </submittedName>
</protein>
<dbReference type="Gene3D" id="1.25.10.10">
    <property type="entry name" value="Leucine-rich Repeat Variant"/>
    <property type="match status" value="1"/>
</dbReference>
<dbReference type="InterPro" id="IPR016024">
    <property type="entry name" value="ARM-type_fold"/>
</dbReference>
<dbReference type="EMBL" id="BPLF01000002">
    <property type="protein sequence ID" value="GIX63080.1"/>
    <property type="molecule type" value="Genomic_DNA"/>
</dbReference>
<dbReference type="InterPro" id="IPR011989">
    <property type="entry name" value="ARM-like"/>
</dbReference>
<dbReference type="PANTHER" id="PTHR12984:SF3">
    <property type="entry name" value="N-TERMINAL KINASE-LIKE PROTEIN"/>
    <property type="match status" value="1"/>
</dbReference>
<sequence length="653" mass="72047">MAVSWRLAAVHVCAAQRNEKEYAERHLKCIKLLVHPNVLKVVKVKQTDTGITIATDRCYPLSATRSWCLSAFECTVDNDAPIARVLGELKWHASWGNGWRPPMSLSTAESVRKLDQWGIGALMCWVYALLSGSTDVRYLTRQDCDLQSLKRFAPGNLHGLIDQLMSPGEDVNLEEVLQMHPYFAENEAVAAMSFALEFHIQTEEQMRVFFSQLPSKLPRIPTDIACKQLLPEILKAISIQKALVPHILGSIVIICKSILVEDFKAKVYPHISRLFKENDRAIRYSLLRLMPDLDALLDENEVSEDLLDPILIGFGDTASQIRDETVKAMVYVMKKIKRRQQSNAAMLLFKCVEDSEPTIRVNAIICFAKIIPFVHQELIDKVVPQVWRVGLSDTFLKSRIAALESISASHGFFGTKQKVEVLLPLACNTLLDGDVQVRKLGMDTVYAILDSLKEQLLAGRPRAAFECIRHAGNNQQVGNQRAGSDQKSSQEAGDLWANGSKAANQWANAQPGGGQWDSGQQAGTQRTGVQQRGNRQVTSQQAGKPSASTQEPGAMWPTSAPATPTVQQHKSASPLQPMSLGSSTVHAGKFKQSNAPSSLQGKNPPGMQQLWGSSAGFQAKGQSAATSAATHKQPMHDTTDELDDFFDSFKPKK</sequence>
<evidence type="ECO:0000313" key="3">
    <source>
        <dbReference type="Proteomes" id="UP001497744"/>
    </source>
</evidence>
<dbReference type="InterPro" id="IPR051177">
    <property type="entry name" value="CIK-Related_Protein"/>
</dbReference>
<dbReference type="GeneID" id="94194561"/>
<dbReference type="PANTHER" id="PTHR12984">
    <property type="entry name" value="SCY1-RELATED S/T PROTEIN KINASE-LIKE"/>
    <property type="match status" value="1"/>
</dbReference>
<feature type="region of interest" description="Disordered" evidence="1">
    <location>
        <begin position="505"/>
        <end position="653"/>
    </location>
</feature>
<feature type="compositionally biased region" description="Polar residues" evidence="1">
    <location>
        <begin position="517"/>
        <end position="551"/>
    </location>
</feature>